<dbReference type="KEGG" id="cbab:SMCB_0586"/>
<dbReference type="PROSITE" id="PS00211">
    <property type="entry name" value="ABC_TRANSPORTER_1"/>
    <property type="match status" value="1"/>
</dbReference>
<dbReference type="SUPFAM" id="SSF90123">
    <property type="entry name" value="ABC transporter transmembrane region"/>
    <property type="match status" value="1"/>
</dbReference>
<feature type="domain" description="ABC transmembrane type-1" evidence="13">
    <location>
        <begin position="42"/>
        <end position="322"/>
    </location>
</feature>
<dbReference type="NCBIfam" id="TIGR02203">
    <property type="entry name" value="MsbA_lipidA"/>
    <property type="match status" value="1"/>
</dbReference>
<keyword evidence="8 11" id="KW-1133">Transmembrane helix</keyword>
<evidence type="ECO:0000256" key="1">
    <source>
        <dbReference type="ARBA" id="ARBA00004651"/>
    </source>
</evidence>
<dbReference type="CDD" id="cd18552">
    <property type="entry name" value="ABC_6TM_MsbA_like"/>
    <property type="match status" value="1"/>
</dbReference>
<feature type="domain" description="ABC transporter" evidence="12">
    <location>
        <begin position="354"/>
        <end position="588"/>
    </location>
</feature>
<organism evidence="14 15">
    <name type="scientific">Serpentinimonas maccroryi</name>
    <dbReference type="NCBI Taxonomy" id="1458426"/>
    <lineage>
        <taxon>Bacteria</taxon>
        <taxon>Pseudomonadati</taxon>
        <taxon>Pseudomonadota</taxon>
        <taxon>Betaproteobacteria</taxon>
        <taxon>Burkholderiales</taxon>
        <taxon>Comamonadaceae</taxon>
        <taxon>Serpentinimonas</taxon>
    </lineage>
</organism>
<evidence type="ECO:0000256" key="9">
    <source>
        <dbReference type="ARBA" id="ARBA00023055"/>
    </source>
</evidence>
<dbReference type="GO" id="GO:0005524">
    <property type="term" value="F:ATP binding"/>
    <property type="evidence" value="ECO:0007669"/>
    <property type="project" value="UniProtKB-KW"/>
</dbReference>
<dbReference type="Pfam" id="PF00005">
    <property type="entry name" value="ABC_tran"/>
    <property type="match status" value="1"/>
</dbReference>
<reference evidence="14 15" key="1">
    <citation type="journal article" date="2014" name="Nat. Commun.">
        <title>Physiological and genomic features of highly alkaliphilic hydrogen-utilizing Betaproteobacteria from a continental serpentinizing site.</title>
        <authorList>
            <person name="Suzuki S."/>
            <person name="Kuenen J.G."/>
            <person name="Schipper K."/>
            <person name="van der Velde S."/>
            <person name="Ishii S."/>
            <person name="Wu A."/>
            <person name="Sorokin D.Y."/>
            <person name="Tenney A."/>
            <person name="Meng X.Y."/>
            <person name="Morrill P.L."/>
            <person name="Kamagata Y."/>
            <person name="Muyzer G."/>
            <person name="Nealson K.H."/>
        </authorList>
    </citation>
    <scope>NUCLEOTIDE SEQUENCE [LARGE SCALE GENOMIC DNA]</scope>
    <source>
        <strain evidence="14 15">B1</strain>
    </source>
</reference>
<dbReference type="GO" id="GO:0005886">
    <property type="term" value="C:plasma membrane"/>
    <property type="evidence" value="ECO:0007669"/>
    <property type="project" value="UniProtKB-SubCell"/>
</dbReference>
<dbReference type="PROSITE" id="PS50929">
    <property type="entry name" value="ABC_TM1F"/>
    <property type="match status" value="1"/>
</dbReference>
<evidence type="ECO:0000256" key="4">
    <source>
        <dbReference type="ARBA" id="ARBA00022692"/>
    </source>
</evidence>
<evidence type="ECO:0000256" key="6">
    <source>
        <dbReference type="ARBA" id="ARBA00022840"/>
    </source>
</evidence>
<evidence type="ECO:0000259" key="13">
    <source>
        <dbReference type="PROSITE" id="PS50929"/>
    </source>
</evidence>
<evidence type="ECO:0000256" key="5">
    <source>
        <dbReference type="ARBA" id="ARBA00022741"/>
    </source>
</evidence>
<keyword evidence="6" id="KW-0067">ATP-binding</keyword>
<evidence type="ECO:0000256" key="2">
    <source>
        <dbReference type="ARBA" id="ARBA00022448"/>
    </source>
</evidence>
<dbReference type="InterPro" id="IPR003439">
    <property type="entry name" value="ABC_transporter-like_ATP-bd"/>
</dbReference>
<evidence type="ECO:0000256" key="11">
    <source>
        <dbReference type="SAM" id="Phobius"/>
    </source>
</evidence>
<evidence type="ECO:0000313" key="14">
    <source>
        <dbReference type="EMBL" id="BAO82814.1"/>
    </source>
</evidence>
<dbReference type="RefSeq" id="WP_045534943.1">
    <property type="nucleotide sequence ID" value="NZ_AP014569.1"/>
</dbReference>
<evidence type="ECO:0000256" key="7">
    <source>
        <dbReference type="ARBA" id="ARBA00022967"/>
    </source>
</evidence>
<dbReference type="FunFam" id="3.40.50.300:FF:000221">
    <property type="entry name" value="Multidrug ABC transporter ATP-binding protein"/>
    <property type="match status" value="1"/>
</dbReference>
<feature type="transmembrane region" description="Helical" evidence="11">
    <location>
        <begin position="258"/>
        <end position="284"/>
    </location>
</feature>
<feature type="transmembrane region" description="Helical" evidence="11">
    <location>
        <begin position="290"/>
        <end position="307"/>
    </location>
</feature>
<keyword evidence="2" id="KW-0813">Transport</keyword>
<dbReference type="Gene3D" id="3.40.50.300">
    <property type="entry name" value="P-loop containing nucleotide triphosphate hydrolases"/>
    <property type="match status" value="1"/>
</dbReference>
<dbReference type="GO" id="GO:0015421">
    <property type="term" value="F:ABC-type oligopeptide transporter activity"/>
    <property type="evidence" value="ECO:0007669"/>
    <property type="project" value="TreeGrafter"/>
</dbReference>
<evidence type="ECO:0000313" key="15">
    <source>
        <dbReference type="Proteomes" id="UP000066014"/>
    </source>
</evidence>
<keyword evidence="3" id="KW-1003">Cell membrane</keyword>
<dbReference type="Pfam" id="PF00664">
    <property type="entry name" value="ABC_membrane"/>
    <property type="match status" value="1"/>
</dbReference>
<dbReference type="STRING" id="1458426.SMCB_0586"/>
<dbReference type="InterPro" id="IPR036640">
    <property type="entry name" value="ABC1_TM_sf"/>
</dbReference>
<dbReference type="HOGENOM" id="CLU_000604_84_3_4"/>
<evidence type="ECO:0000256" key="3">
    <source>
        <dbReference type="ARBA" id="ARBA00022475"/>
    </source>
</evidence>
<keyword evidence="9" id="KW-0445">Lipid transport</keyword>
<dbReference type="InterPro" id="IPR017871">
    <property type="entry name" value="ABC_transporter-like_CS"/>
</dbReference>
<dbReference type="InterPro" id="IPR027417">
    <property type="entry name" value="P-loop_NTPase"/>
</dbReference>
<dbReference type="SMART" id="SM00382">
    <property type="entry name" value="AAA"/>
    <property type="match status" value="1"/>
</dbReference>
<dbReference type="SUPFAM" id="SSF52540">
    <property type="entry name" value="P-loop containing nucleoside triphosphate hydrolases"/>
    <property type="match status" value="1"/>
</dbReference>
<feature type="transmembrane region" description="Helical" evidence="11">
    <location>
        <begin position="68"/>
        <end position="89"/>
    </location>
</feature>
<proteinExistence type="predicted"/>
<dbReference type="PROSITE" id="PS50893">
    <property type="entry name" value="ABC_TRANSPORTER_2"/>
    <property type="match status" value="1"/>
</dbReference>
<gene>
    <name evidence="14" type="ORF">SMCB_0586</name>
</gene>
<dbReference type="EMBL" id="AP014569">
    <property type="protein sequence ID" value="BAO82814.1"/>
    <property type="molecule type" value="Genomic_DNA"/>
</dbReference>
<name>A0A060NVA0_9BURK</name>
<keyword evidence="5" id="KW-0547">Nucleotide-binding</keyword>
<dbReference type="GO" id="GO:0016887">
    <property type="term" value="F:ATP hydrolysis activity"/>
    <property type="evidence" value="ECO:0007669"/>
    <property type="project" value="InterPro"/>
</dbReference>
<dbReference type="PANTHER" id="PTHR43394:SF1">
    <property type="entry name" value="ATP-BINDING CASSETTE SUB-FAMILY B MEMBER 10, MITOCHONDRIAL"/>
    <property type="match status" value="1"/>
</dbReference>
<dbReference type="GO" id="GO:0034040">
    <property type="term" value="F:ATPase-coupled lipid transmembrane transporter activity"/>
    <property type="evidence" value="ECO:0007669"/>
    <property type="project" value="InterPro"/>
</dbReference>
<dbReference type="InterPro" id="IPR039421">
    <property type="entry name" value="Type_1_exporter"/>
</dbReference>
<dbReference type="Proteomes" id="UP000066014">
    <property type="component" value="Chromosome"/>
</dbReference>
<dbReference type="PANTHER" id="PTHR43394">
    <property type="entry name" value="ATP-DEPENDENT PERMEASE MDL1, MITOCHONDRIAL"/>
    <property type="match status" value="1"/>
</dbReference>
<evidence type="ECO:0000256" key="8">
    <source>
        <dbReference type="ARBA" id="ARBA00022989"/>
    </source>
</evidence>
<dbReference type="InterPro" id="IPR011917">
    <property type="entry name" value="ABC_transpr_lipidA"/>
</dbReference>
<evidence type="ECO:0000256" key="10">
    <source>
        <dbReference type="ARBA" id="ARBA00023136"/>
    </source>
</evidence>
<feature type="transmembrane region" description="Helical" evidence="11">
    <location>
        <begin position="39"/>
        <end position="61"/>
    </location>
</feature>
<comment type="subcellular location">
    <subcellularLocation>
        <location evidence="1">Cell membrane</location>
        <topology evidence="1">Multi-pass membrane protein</topology>
    </subcellularLocation>
</comment>
<protein>
    <submittedName>
        <fullName evidence="14">ABC-type multidrug transport system, ATPase and permease component</fullName>
    </submittedName>
</protein>
<dbReference type="InterPro" id="IPR011527">
    <property type="entry name" value="ABC1_TM_dom"/>
</dbReference>
<keyword evidence="15" id="KW-1185">Reference proteome</keyword>
<dbReference type="Gene3D" id="1.20.1560.10">
    <property type="entry name" value="ABC transporter type 1, transmembrane domain"/>
    <property type="match status" value="1"/>
</dbReference>
<dbReference type="OrthoDB" id="8554730at2"/>
<dbReference type="AlphaFoldDB" id="A0A060NVA0"/>
<dbReference type="InterPro" id="IPR003593">
    <property type="entry name" value="AAA+_ATPase"/>
</dbReference>
<keyword evidence="4 11" id="KW-0812">Transmembrane</keyword>
<evidence type="ECO:0000259" key="12">
    <source>
        <dbReference type="PROSITE" id="PS50893"/>
    </source>
</evidence>
<keyword evidence="7" id="KW-1278">Translocase</keyword>
<sequence length="596" mass="64631">MHDRPAPAHEAAHTAPTDARSLGQRLLRVWPYFRSHKGALGLAFLGALIAALTEPAIPALLQILLDEGFVAGSFPLWLVPVALMGLFAVRGLATFAAKYALSYVAAGAMVQLRRAMFERLNDAELTLFGEQSASKLSNTLVYEVQTGAHMLVNSVLTLVRDVLTVIALLAYLLFLNWQLTLIVLALFPPLAWVMRVLSKRLYRLTRSSQLATDELAYVVEENALAHRVVRLHGAQAQQTQRFDRLNLVLRRLALKATVAGAAVAPLTQMLAAAALSTVIMIALWQSATSGVTVGSFVGFVTAMLMLISPIRQLADLVTPITRGLAALERALELIEHTPVQRGGTHRTDRAVGRLSLEQVWVQYGSKDDAALRGINLEVAAGEVVALVGPSGSGKTTLANLLPRFVEVSAGTLRLDAVALPDWDLASLRRQYAMVSQDVVMFNDTLAANVALGAEFDEERVRQALESANLGELLQTLPLGMHTPVGHNATELSGGQRQRLAIARAIYKDAPILILDEATSALDNESERLVQEALQRLMRGRTTLVIAHRLSTIEHADRVLVLAQGQIVEQGRHEALLAANGVYARLHALSLGGKWSE</sequence>
<accession>A0A060NVA0</accession>
<keyword evidence="10 11" id="KW-0472">Membrane</keyword>